<comment type="caution">
    <text evidence="1">The sequence shown here is derived from an EMBL/GenBank/DDBJ whole genome shotgun (WGS) entry which is preliminary data.</text>
</comment>
<keyword evidence="1" id="KW-0645">Protease</keyword>
<sequence>MTLLDLQFLGFLKNLVHKILLHEVEIDGDEQEMWFLIIETPMRFSRIEFTLITGLTFGPYPEVSVDSHRLQDLYFGLKPTPSLDDIDSAFYALDFTVIDDMDAVKITLYYVLEQSTAPSSFAHTEYRDELFGDDPDDRATDTHVDPPP</sequence>
<name>A0ACC1YBL2_MELAZ</name>
<reference evidence="1 2" key="1">
    <citation type="journal article" date="2023" name="Science">
        <title>Complex scaffold remodeling in plant triterpene biosynthesis.</title>
        <authorList>
            <person name="De La Pena R."/>
            <person name="Hodgson H."/>
            <person name="Liu J.C."/>
            <person name="Stephenson M.J."/>
            <person name="Martin A.C."/>
            <person name="Owen C."/>
            <person name="Harkess A."/>
            <person name="Leebens-Mack J."/>
            <person name="Jimenez L.E."/>
            <person name="Osbourn A."/>
            <person name="Sattely E.S."/>
        </authorList>
    </citation>
    <scope>NUCLEOTIDE SEQUENCE [LARGE SCALE GENOMIC DNA]</scope>
    <source>
        <strain evidence="2">cv. JPN11</strain>
        <tissue evidence="1">Leaf</tissue>
    </source>
</reference>
<dbReference type="EMBL" id="CM051397">
    <property type="protein sequence ID" value="KAJ4721121.1"/>
    <property type="molecule type" value="Genomic_DNA"/>
</dbReference>
<organism evidence="1 2">
    <name type="scientific">Melia azedarach</name>
    <name type="common">Chinaberry tree</name>
    <dbReference type="NCBI Taxonomy" id="155640"/>
    <lineage>
        <taxon>Eukaryota</taxon>
        <taxon>Viridiplantae</taxon>
        <taxon>Streptophyta</taxon>
        <taxon>Embryophyta</taxon>
        <taxon>Tracheophyta</taxon>
        <taxon>Spermatophyta</taxon>
        <taxon>Magnoliopsida</taxon>
        <taxon>eudicotyledons</taxon>
        <taxon>Gunneridae</taxon>
        <taxon>Pentapetalae</taxon>
        <taxon>rosids</taxon>
        <taxon>malvids</taxon>
        <taxon>Sapindales</taxon>
        <taxon>Meliaceae</taxon>
        <taxon>Melia</taxon>
    </lineage>
</organism>
<gene>
    <name evidence="1" type="ORF">OWV82_008843</name>
</gene>
<evidence type="ECO:0000313" key="1">
    <source>
        <dbReference type="EMBL" id="KAJ4721121.1"/>
    </source>
</evidence>
<evidence type="ECO:0000313" key="2">
    <source>
        <dbReference type="Proteomes" id="UP001164539"/>
    </source>
</evidence>
<keyword evidence="2" id="KW-1185">Reference proteome</keyword>
<protein>
    <submittedName>
        <fullName evidence="1">Ulp1 protease family, C-terminal catalytic domain containing protein</fullName>
    </submittedName>
</protein>
<dbReference type="Proteomes" id="UP001164539">
    <property type="component" value="Chromosome 4"/>
</dbReference>
<accession>A0ACC1YBL2</accession>
<keyword evidence="1" id="KW-0378">Hydrolase</keyword>
<proteinExistence type="predicted"/>